<reference evidence="2 3" key="1">
    <citation type="submission" date="2014-05" db="EMBL/GenBank/DDBJ databases">
        <title>De novo Genome Sequence of Spirocheata sp.</title>
        <authorList>
            <person name="Shivani Y."/>
            <person name="Subhash Y."/>
            <person name="Tushar L."/>
            <person name="Sasikala C."/>
            <person name="Ramana C.V."/>
        </authorList>
    </citation>
    <scope>NUCLEOTIDE SEQUENCE [LARGE SCALE GENOMIC DNA]</scope>
    <source>
        <strain evidence="2 3">JC230</strain>
    </source>
</reference>
<evidence type="ECO:0008006" key="4">
    <source>
        <dbReference type="Google" id="ProtNLM"/>
    </source>
</evidence>
<gene>
    <name evidence="2" type="ORF">DC28_03075</name>
</gene>
<dbReference type="OrthoDB" id="350528at2"/>
<comment type="similarity">
    <text evidence="1">Belongs to the bactofilin family.</text>
</comment>
<dbReference type="AlphaFoldDB" id="A0A098R0E1"/>
<dbReference type="Proteomes" id="UP000029692">
    <property type="component" value="Unassembled WGS sequence"/>
</dbReference>
<evidence type="ECO:0000313" key="2">
    <source>
        <dbReference type="EMBL" id="KGE73635.1"/>
    </source>
</evidence>
<dbReference type="PANTHER" id="PTHR35024">
    <property type="entry name" value="HYPOTHETICAL CYTOSOLIC PROTEIN"/>
    <property type="match status" value="1"/>
</dbReference>
<dbReference type="RefSeq" id="WP_037545623.1">
    <property type="nucleotide sequence ID" value="NZ_JNUP01000023.1"/>
</dbReference>
<keyword evidence="3" id="KW-1185">Reference proteome</keyword>
<dbReference type="EMBL" id="JNUP01000023">
    <property type="protein sequence ID" value="KGE73635.1"/>
    <property type="molecule type" value="Genomic_DNA"/>
</dbReference>
<organism evidence="2 3">
    <name type="scientific">Spirochaeta lutea</name>
    <dbReference type="NCBI Taxonomy" id="1480694"/>
    <lineage>
        <taxon>Bacteria</taxon>
        <taxon>Pseudomonadati</taxon>
        <taxon>Spirochaetota</taxon>
        <taxon>Spirochaetia</taxon>
        <taxon>Spirochaetales</taxon>
        <taxon>Spirochaetaceae</taxon>
        <taxon>Spirochaeta</taxon>
    </lineage>
</organism>
<comment type="caution">
    <text evidence="2">The sequence shown here is derived from an EMBL/GenBank/DDBJ whole genome shotgun (WGS) entry which is preliminary data.</text>
</comment>
<dbReference type="Pfam" id="PF04519">
    <property type="entry name" value="Bactofilin"/>
    <property type="match status" value="1"/>
</dbReference>
<dbReference type="eggNOG" id="COG1664">
    <property type="taxonomic scope" value="Bacteria"/>
</dbReference>
<dbReference type="InterPro" id="IPR007607">
    <property type="entry name" value="BacA/B"/>
</dbReference>
<evidence type="ECO:0000313" key="3">
    <source>
        <dbReference type="Proteomes" id="UP000029692"/>
    </source>
</evidence>
<dbReference type="PANTHER" id="PTHR35024:SF4">
    <property type="entry name" value="POLYMER-FORMING CYTOSKELETAL PROTEIN"/>
    <property type="match status" value="1"/>
</dbReference>
<dbReference type="STRING" id="1480694.DC28_03075"/>
<evidence type="ECO:0000256" key="1">
    <source>
        <dbReference type="ARBA" id="ARBA00044755"/>
    </source>
</evidence>
<accession>A0A098R0E1</accession>
<sequence>MATSFDTSALQHTVTRIGKNAVLSGTLRFSSSMRIEGTVSGTVVADGFLYIAQGAVVEAEILGTNIVVAGTVRGNISATERVELLETASMQGNIRAAKIRILDGVVFEGRCEMIDRSDSVDIFATPVEDLKQSLKPRE</sequence>
<proteinExistence type="inferred from homology"/>
<protein>
    <recommendedName>
        <fullName evidence="4">Cell shape determination protein CcmA</fullName>
    </recommendedName>
</protein>
<name>A0A098R0E1_9SPIO</name>